<dbReference type="Proteomes" id="UP000824782">
    <property type="component" value="Unassembled WGS sequence"/>
</dbReference>
<reference evidence="1" key="1">
    <citation type="thesis" date="2020" institute="ProQuest LLC" country="789 East Eisenhower Parkway, Ann Arbor, MI, USA">
        <title>Comparative Genomics and Chromosome Evolution.</title>
        <authorList>
            <person name="Mudd A.B."/>
        </authorList>
    </citation>
    <scope>NUCLEOTIDE SEQUENCE</scope>
    <source>
        <strain evidence="1">237g6f4</strain>
        <tissue evidence="1">Blood</tissue>
    </source>
</reference>
<evidence type="ECO:0000313" key="1">
    <source>
        <dbReference type="EMBL" id="KAG8593531.1"/>
    </source>
</evidence>
<gene>
    <name evidence="1" type="ORF">GDO81_000864</name>
</gene>
<name>A0AAV7D8K9_ENGPU</name>
<accession>A0AAV7D8K9</accession>
<organism evidence="1 2">
    <name type="scientific">Engystomops pustulosus</name>
    <name type="common">Tungara frog</name>
    <name type="synonym">Physalaemus pustulosus</name>
    <dbReference type="NCBI Taxonomy" id="76066"/>
    <lineage>
        <taxon>Eukaryota</taxon>
        <taxon>Metazoa</taxon>
        <taxon>Chordata</taxon>
        <taxon>Craniata</taxon>
        <taxon>Vertebrata</taxon>
        <taxon>Euteleostomi</taxon>
        <taxon>Amphibia</taxon>
        <taxon>Batrachia</taxon>
        <taxon>Anura</taxon>
        <taxon>Neobatrachia</taxon>
        <taxon>Hyloidea</taxon>
        <taxon>Leptodactylidae</taxon>
        <taxon>Leiuperinae</taxon>
        <taxon>Engystomops</taxon>
    </lineage>
</organism>
<comment type="caution">
    <text evidence="1">The sequence shown here is derived from an EMBL/GenBank/DDBJ whole genome shotgun (WGS) entry which is preliminary data.</text>
</comment>
<dbReference type="EMBL" id="WNYA01000001">
    <property type="protein sequence ID" value="KAG8593531.1"/>
    <property type="molecule type" value="Genomic_DNA"/>
</dbReference>
<proteinExistence type="predicted"/>
<sequence>MITQCTAQVRESYNKSIIIFQMFSFLFHRRCKISTSSDMLFLQWQKLSMCAHLYLISSAVHMREKLFLSSHMHSCIVHIHHMHAIHDSPIFARDDK</sequence>
<evidence type="ECO:0000313" key="2">
    <source>
        <dbReference type="Proteomes" id="UP000824782"/>
    </source>
</evidence>
<dbReference type="AlphaFoldDB" id="A0AAV7D8K9"/>
<keyword evidence="2" id="KW-1185">Reference proteome</keyword>
<protein>
    <submittedName>
        <fullName evidence="1">Uncharacterized protein</fullName>
    </submittedName>
</protein>